<dbReference type="InterPro" id="IPR019489">
    <property type="entry name" value="Clp_ATPase_C"/>
</dbReference>
<comment type="caution">
    <text evidence="6">The sequence shown here is derived from an EMBL/GenBank/DDBJ whole genome shotgun (WGS) entry which is preliminary data.</text>
</comment>
<dbReference type="InterPro" id="IPR018368">
    <property type="entry name" value="ClpA/B_CS1"/>
</dbReference>
<dbReference type="InterPro" id="IPR041546">
    <property type="entry name" value="ClpA/ClpB_AAA_lid"/>
</dbReference>
<dbReference type="PROSITE" id="PS50151">
    <property type="entry name" value="UVR"/>
    <property type="match status" value="1"/>
</dbReference>
<dbReference type="CDD" id="cd00009">
    <property type="entry name" value="AAA"/>
    <property type="match status" value="1"/>
</dbReference>
<dbReference type="PATRIC" id="fig|1423808.3.peg.1880"/>
<dbReference type="Gene3D" id="1.10.8.60">
    <property type="match status" value="2"/>
</dbReference>
<dbReference type="Gene3D" id="4.10.860.10">
    <property type="entry name" value="UVR domain"/>
    <property type="match status" value="1"/>
</dbReference>
<evidence type="ECO:0000256" key="1">
    <source>
        <dbReference type="ARBA" id="ARBA00022741"/>
    </source>
</evidence>
<keyword evidence="7" id="KW-1185">Reference proteome</keyword>
<dbReference type="SMART" id="SM00382">
    <property type="entry name" value="AAA"/>
    <property type="match status" value="2"/>
</dbReference>
<dbReference type="InterPro" id="IPR003959">
    <property type="entry name" value="ATPase_AAA_core"/>
</dbReference>
<dbReference type="Gene3D" id="3.40.50.300">
    <property type="entry name" value="P-loop containing nucleotide triphosphate hydrolases"/>
    <property type="match status" value="2"/>
</dbReference>
<dbReference type="GO" id="GO:0034605">
    <property type="term" value="P:cellular response to heat"/>
    <property type="evidence" value="ECO:0007669"/>
    <property type="project" value="TreeGrafter"/>
</dbReference>
<gene>
    <name evidence="6" type="ORF">FD17_GL001856</name>
</gene>
<evidence type="ECO:0000256" key="4">
    <source>
        <dbReference type="SAM" id="MobiDB-lite"/>
    </source>
</evidence>
<dbReference type="GO" id="GO:0005524">
    <property type="term" value="F:ATP binding"/>
    <property type="evidence" value="ECO:0007669"/>
    <property type="project" value="UniProtKB-KW"/>
</dbReference>
<dbReference type="InterPro" id="IPR001943">
    <property type="entry name" value="UVR_dom"/>
</dbReference>
<keyword evidence="2" id="KW-0067">ATP-binding</keyword>
<evidence type="ECO:0000256" key="2">
    <source>
        <dbReference type="ARBA" id="ARBA00022840"/>
    </source>
</evidence>
<dbReference type="Pfam" id="PF17871">
    <property type="entry name" value="AAA_lid_9"/>
    <property type="match status" value="1"/>
</dbReference>
<dbReference type="InterPro" id="IPR001270">
    <property type="entry name" value="ClpA/B"/>
</dbReference>
<sequence length="703" mass="77359">MAQDPFGFGGLDDIFRAMQGGNVDPTNGQQVPPTQPMGPNNGGPNRPRTGGQGGNSLLGQYGINLTQLARDGKVDPVIGRDNEIQRVIEILNRRTKNNPVLIGEAGVGKTAVVEGLAQEIVSGNVPSKLQNKQIIRLDVVSLVQGTGIRGQFEQRMQQLIKEVQDNPDIILFIDEIHEIVGAGNAEGGMDAGNVLKPALARGEFQLIGATTLKEYRDIEKDSALARRLQPVTVDEPSPEESVKILKGIQKRYEDYHHVKYTDDAIDAAVKLSDRYIQDRFLPDKAIDLLDEAGSRKNLTINAVDPHTVDEKIQNAEKQKQAALKSEDYEKAAYYRDQVTKLEKAKSSDSVDSADTPKVTAQDMEKIVEEKTEIPVGELQTKEQQQLRNLAPNLEKHVIGQNEAVEKVARAIRRNRVGFNGTGRPIGSFLFVGPTGVGKTEMAKQLAYELFGSKDSMIRFDMSEYMEPHSVAKLIGSPPGYVGYEEAGQLTEQVRRHPYSLILLDEVEKAHPDVLHMFLQILDDGRLTDSQGRTVSFKDTIIIMTSNAGQGNAEANVGFGAAASGKTHSIIDKLTDYFKPELLNRFDDIVEFHSLSKDNLMKIVSLMIDDVNGMLKQQGLQINVTDKAKAKLVDLGYNPAMGARPLRRVIQEQIEDKVADYYLDHESAATLTADVDSKGNIVIKSEAKAKASTKAKPDTKKTDK</sequence>
<dbReference type="SUPFAM" id="SSF46600">
    <property type="entry name" value="C-terminal UvrC-binding domain of UvrB"/>
    <property type="match status" value="1"/>
</dbReference>
<dbReference type="PANTHER" id="PTHR11638">
    <property type="entry name" value="ATP-DEPENDENT CLP PROTEASE"/>
    <property type="match status" value="1"/>
</dbReference>
<name>A0A0R1KT53_9LACO</name>
<dbReference type="Pfam" id="PF00004">
    <property type="entry name" value="AAA"/>
    <property type="match status" value="1"/>
</dbReference>
<dbReference type="InterPro" id="IPR036876">
    <property type="entry name" value="UVR_dom_sf"/>
</dbReference>
<dbReference type="CDD" id="cd19499">
    <property type="entry name" value="RecA-like_ClpB_Hsp104-like"/>
    <property type="match status" value="1"/>
</dbReference>
<dbReference type="PANTHER" id="PTHR11638:SF175">
    <property type="entry name" value="ATP-DEPENDENT CLP PROTEASE, ATP-BINDING SUBUNIT CLPC"/>
    <property type="match status" value="1"/>
</dbReference>
<accession>A0A0R1KT53</accession>
<dbReference type="PRINTS" id="PR00300">
    <property type="entry name" value="CLPPROTEASEA"/>
</dbReference>
<evidence type="ECO:0000259" key="5">
    <source>
        <dbReference type="PROSITE" id="PS50151"/>
    </source>
</evidence>
<reference evidence="6 7" key="1">
    <citation type="journal article" date="2015" name="Genome Announc.">
        <title>Expanding the biotechnology potential of lactobacilli through comparative genomics of 213 strains and associated genera.</title>
        <authorList>
            <person name="Sun Z."/>
            <person name="Harris H.M."/>
            <person name="McCann A."/>
            <person name="Guo C."/>
            <person name="Argimon S."/>
            <person name="Zhang W."/>
            <person name="Yang X."/>
            <person name="Jeffery I.B."/>
            <person name="Cooney J.C."/>
            <person name="Kagawa T.F."/>
            <person name="Liu W."/>
            <person name="Song Y."/>
            <person name="Salvetti E."/>
            <person name="Wrobel A."/>
            <person name="Rasinkangas P."/>
            <person name="Parkhill J."/>
            <person name="Rea M.C."/>
            <person name="O'Sullivan O."/>
            <person name="Ritari J."/>
            <person name="Douillard F.P."/>
            <person name="Paul Ross R."/>
            <person name="Yang R."/>
            <person name="Briner A.E."/>
            <person name="Felis G.E."/>
            <person name="de Vos W.M."/>
            <person name="Barrangou R."/>
            <person name="Klaenhammer T.R."/>
            <person name="Caufield P.W."/>
            <person name="Cui Y."/>
            <person name="Zhang H."/>
            <person name="O'Toole P.W."/>
        </authorList>
    </citation>
    <scope>NUCLEOTIDE SEQUENCE [LARGE SCALE GENOMIC DNA]</scope>
    <source>
        <strain evidence="6 7">DSM 19904</strain>
    </source>
</reference>
<dbReference type="Pfam" id="PF10431">
    <property type="entry name" value="ClpB_D2-small"/>
    <property type="match status" value="1"/>
</dbReference>
<dbReference type="AlphaFoldDB" id="A0A0R1KT53"/>
<dbReference type="Pfam" id="PF07724">
    <property type="entry name" value="AAA_2"/>
    <property type="match status" value="1"/>
</dbReference>
<dbReference type="SUPFAM" id="SSF52540">
    <property type="entry name" value="P-loop containing nucleoside triphosphate hydrolases"/>
    <property type="match status" value="2"/>
</dbReference>
<keyword evidence="1" id="KW-0547">Nucleotide-binding</keyword>
<dbReference type="EMBL" id="AZEA01000035">
    <property type="protein sequence ID" value="KRK86813.1"/>
    <property type="molecule type" value="Genomic_DNA"/>
</dbReference>
<evidence type="ECO:0000313" key="6">
    <source>
        <dbReference type="EMBL" id="KRK86813.1"/>
    </source>
</evidence>
<dbReference type="GO" id="GO:0005737">
    <property type="term" value="C:cytoplasm"/>
    <property type="evidence" value="ECO:0007669"/>
    <property type="project" value="TreeGrafter"/>
</dbReference>
<dbReference type="SMART" id="SM01086">
    <property type="entry name" value="ClpB_D2-small"/>
    <property type="match status" value="1"/>
</dbReference>
<protein>
    <submittedName>
        <fullName evidence="6">ATPase AAA-2 domain-containing protein</fullName>
    </submittedName>
</protein>
<organism evidence="6 7">
    <name type="scientific">Lentilactobacillus sunkii DSM 19904</name>
    <dbReference type="NCBI Taxonomy" id="1423808"/>
    <lineage>
        <taxon>Bacteria</taxon>
        <taxon>Bacillati</taxon>
        <taxon>Bacillota</taxon>
        <taxon>Bacilli</taxon>
        <taxon>Lactobacillales</taxon>
        <taxon>Lactobacillaceae</taxon>
        <taxon>Lentilactobacillus</taxon>
    </lineage>
</organism>
<dbReference type="GO" id="GO:0016887">
    <property type="term" value="F:ATP hydrolysis activity"/>
    <property type="evidence" value="ECO:0007669"/>
    <property type="project" value="InterPro"/>
</dbReference>
<dbReference type="InterPro" id="IPR050130">
    <property type="entry name" value="ClpA_ClpB"/>
</dbReference>
<feature type="domain" description="UVR" evidence="5">
    <location>
        <begin position="309"/>
        <end position="344"/>
    </location>
</feature>
<keyword evidence="3" id="KW-0143">Chaperone</keyword>
<dbReference type="Proteomes" id="UP000051581">
    <property type="component" value="Unassembled WGS sequence"/>
</dbReference>
<dbReference type="PROSITE" id="PS00870">
    <property type="entry name" value="CLPAB_1"/>
    <property type="match status" value="1"/>
</dbReference>
<dbReference type="FunFam" id="3.40.50.300:FF:000010">
    <property type="entry name" value="Chaperone clpB 1, putative"/>
    <property type="match status" value="1"/>
</dbReference>
<dbReference type="InterPro" id="IPR027417">
    <property type="entry name" value="P-loop_NTPase"/>
</dbReference>
<evidence type="ECO:0000313" key="7">
    <source>
        <dbReference type="Proteomes" id="UP000051581"/>
    </source>
</evidence>
<evidence type="ECO:0000256" key="3">
    <source>
        <dbReference type="ARBA" id="ARBA00023186"/>
    </source>
</evidence>
<feature type="compositionally biased region" description="Low complexity" evidence="4">
    <location>
        <begin position="37"/>
        <end position="49"/>
    </location>
</feature>
<dbReference type="InterPro" id="IPR003593">
    <property type="entry name" value="AAA+_ATPase"/>
</dbReference>
<proteinExistence type="predicted"/>
<feature type="region of interest" description="Disordered" evidence="4">
    <location>
        <begin position="1"/>
        <end position="54"/>
    </location>
</feature>
<dbReference type="FunFam" id="3.40.50.300:FF:000025">
    <property type="entry name" value="ATP-dependent Clp protease subunit"/>
    <property type="match status" value="1"/>
</dbReference>